<dbReference type="GO" id="GO:0050839">
    <property type="term" value="F:cell adhesion molecule binding"/>
    <property type="evidence" value="ECO:0007669"/>
    <property type="project" value="TreeGrafter"/>
</dbReference>
<evidence type="ECO:0000256" key="4">
    <source>
        <dbReference type="ARBA" id="ARBA00023180"/>
    </source>
</evidence>
<keyword evidence="8" id="KW-0732">Signal</keyword>
<feature type="chain" id="PRO_5025352122" evidence="8">
    <location>
        <begin position="23"/>
        <end position="555"/>
    </location>
</feature>
<comment type="subcellular location">
    <subcellularLocation>
        <location evidence="1">Membrane</location>
        <topology evidence="1">Single-pass type I membrane protein</topology>
    </subcellularLocation>
</comment>
<keyword evidence="4" id="KW-0325">Glycoprotein</keyword>
<dbReference type="InterPro" id="IPR003598">
    <property type="entry name" value="Ig_sub2"/>
</dbReference>
<evidence type="ECO:0000256" key="1">
    <source>
        <dbReference type="ARBA" id="ARBA00004479"/>
    </source>
</evidence>
<name>A0A673A4B3_9TELE</name>
<dbReference type="Gene3D" id="2.60.40.10">
    <property type="entry name" value="Immunoglobulins"/>
    <property type="match status" value="4"/>
</dbReference>
<feature type="signal peptide" evidence="8">
    <location>
        <begin position="1"/>
        <end position="22"/>
    </location>
</feature>
<evidence type="ECO:0000256" key="2">
    <source>
        <dbReference type="ARBA" id="ARBA00023136"/>
    </source>
</evidence>
<keyword evidence="7" id="KW-0812">Transmembrane</keyword>
<protein>
    <submittedName>
        <fullName evidence="10">Hemicentin-1-like</fullName>
    </submittedName>
</protein>
<feature type="domain" description="Ig-like" evidence="9">
    <location>
        <begin position="37"/>
        <end position="115"/>
    </location>
</feature>
<keyword evidence="5" id="KW-0393">Immunoglobulin domain</keyword>
<dbReference type="Pfam" id="PF07679">
    <property type="entry name" value="I-set"/>
    <property type="match status" value="1"/>
</dbReference>
<feature type="domain" description="Ig-like" evidence="9">
    <location>
        <begin position="122"/>
        <end position="288"/>
    </location>
</feature>
<dbReference type="InterPro" id="IPR007110">
    <property type="entry name" value="Ig-like_dom"/>
</dbReference>
<feature type="compositionally biased region" description="Basic and acidic residues" evidence="6">
    <location>
        <begin position="466"/>
        <end position="478"/>
    </location>
</feature>
<dbReference type="OrthoDB" id="10012075at2759"/>
<dbReference type="Ensembl" id="ENSSORT00005024152.1">
    <property type="protein sequence ID" value="ENSSORP00005023473.1"/>
    <property type="gene ID" value="ENSSORG00005011368.1"/>
</dbReference>
<reference evidence="10" key="1">
    <citation type="submission" date="2019-06" db="EMBL/GenBank/DDBJ databases">
        <authorList>
            <consortium name="Wellcome Sanger Institute Data Sharing"/>
        </authorList>
    </citation>
    <scope>NUCLEOTIDE SEQUENCE [LARGE SCALE GENOMIC DNA]</scope>
</reference>
<dbReference type="SMART" id="SM00409">
    <property type="entry name" value="IG"/>
    <property type="match status" value="3"/>
</dbReference>
<keyword evidence="11" id="KW-1185">Reference proteome</keyword>
<dbReference type="SMART" id="SM00408">
    <property type="entry name" value="IGc2"/>
    <property type="match status" value="2"/>
</dbReference>
<dbReference type="GO" id="GO:0005911">
    <property type="term" value="C:cell-cell junction"/>
    <property type="evidence" value="ECO:0007669"/>
    <property type="project" value="TreeGrafter"/>
</dbReference>
<keyword evidence="2 7" id="KW-0472">Membrane</keyword>
<dbReference type="GO" id="GO:0005886">
    <property type="term" value="C:plasma membrane"/>
    <property type="evidence" value="ECO:0007669"/>
    <property type="project" value="TreeGrafter"/>
</dbReference>
<feature type="domain" description="Ig-like" evidence="9">
    <location>
        <begin position="300"/>
        <end position="378"/>
    </location>
</feature>
<sequence length="555" mass="62439">MVFKLQIKVFFIWATLWFSVRGSGTDSDGKEVRVNEKGDGKHLICGDEELLPSVVTWIKHGSNKNLHNETTEEVQNGTKTNTSSILNVTAEHFEQYTCTPTAQRQNNTLTEVDITVIYVKKPEISSKTTTTVVKPAEGLNLTCMADGVPPSVITWTQNNSVLQNDSRSLTVTIQNYTGPYTCTAKPTNNTEDKEEHNGTVNSISEPQIIGNTTVKEGESLNLTCSAEGFDLITWAKVDSTKNLSSRTYPSVKNRITLFISNVTAEDSGQYICRAKFPNKTVTVDVNVTVILPPKILNSSGCTYHLESLTCTCISEDDPLPTIRWPLLDKQSSYIIINTVVNNTVNSTFTLSVKEHSNTTVQCVHSNGYWEIEEQLNITNKRGEEEQEQEQEDPKMKMFRRVIRLEIILAFLTGILLSACICCLTRKCCRKKQKDSGYLAETLELVTSQQHPLVDPEFAEENTQSLHHPEAEAEEAAKSDIEYSNIDFSALPRNGAMGAERVQNNTNTDYAEIKKDKRREERHEGEEEEITNHRRTEEEDEDANLYSNVKDVMDQM</sequence>
<feature type="transmembrane region" description="Helical" evidence="7">
    <location>
        <begin position="401"/>
        <end position="423"/>
    </location>
</feature>
<dbReference type="Pfam" id="PF13927">
    <property type="entry name" value="Ig_3"/>
    <property type="match status" value="1"/>
</dbReference>
<dbReference type="InterPro" id="IPR051275">
    <property type="entry name" value="Cell_adhesion_signaling"/>
</dbReference>
<dbReference type="RefSeq" id="XP_030012833.1">
    <property type="nucleotide sequence ID" value="XM_030156973.1"/>
</dbReference>
<dbReference type="Proteomes" id="UP000472271">
    <property type="component" value="Chromosome 16"/>
</dbReference>
<keyword evidence="3" id="KW-1015">Disulfide bond</keyword>
<dbReference type="GeneID" id="115434852"/>
<proteinExistence type="predicted"/>
<keyword evidence="7" id="KW-1133">Transmembrane helix</keyword>
<dbReference type="InterPro" id="IPR013098">
    <property type="entry name" value="Ig_I-set"/>
</dbReference>
<reference evidence="10" key="2">
    <citation type="submission" date="2025-08" db="UniProtKB">
        <authorList>
            <consortium name="Ensembl"/>
        </authorList>
    </citation>
    <scope>IDENTIFICATION</scope>
</reference>
<reference evidence="10" key="3">
    <citation type="submission" date="2025-09" db="UniProtKB">
        <authorList>
            <consortium name="Ensembl"/>
        </authorList>
    </citation>
    <scope>IDENTIFICATION</scope>
</reference>
<evidence type="ECO:0000256" key="5">
    <source>
        <dbReference type="ARBA" id="ARBA00023319"/>
    </source>
</evidence>
<dbReference type="SUPFAM" id="SSF48726">
    <property type="entry name" value="Immunoglobulin"/>
    <property type="match status" value="3"/>
</dbReference>
<dbReference type="AlphaFoldDB" id="A0A673A4B3"/>
<organism evidence="10 11">
    <name type="scientific">Sphaeramia orbicularis</name>
    <name type="common">orbiculate cardinalfish</name>
    <dbReference type="NCBI Taxonomy" id="375764"/>
    <lineage>
        <taxon>Eukaryota</taxon>
        <taxon>Metazoa</taxon>
        <taxon>Chordata</taxon>
        <taxon>Craniata</taxon>
        <taxon>Vertebrata</taxon>
        <taxon>Euteleostomi</taxon>
        <taxon>Actinopterygii</taxon>
        <taxon>Neopterygii</taxon>
        <taxon>Teleostei</taxon>
        <taxon>Neoteleostei</taxon>
        <taxon>Acanthomorphata</taxon>
        <taxon>Gobiaria</taxon>
        <taxon>Kurtiformes</taxon>
        <taxon>Apogonoidei</taxon>
        <taxon>Apogonidae</taxon>
        <taxon>Apogoninae</taxon>
        <taxon>Sphaeramia</taxon>
    </lineage>
</organism>
<evidence type="ECO:0000259" key="9">
    <source>
        <dbReference type="PROSITE" id="PS50835"/>
    </source>
</evidence>
<evidence type="ECO:0000256" key="7">
    <source>
        <dbReference type="SAM" id="Phobius"/>
    </source>
</evidence>
<dbReference type="GO" id="GO:0098609">
    <property type="term" value="P:cell-cell adhesion"/>
    <property type="evidence" value="ECO:0007669"/>
    <property type="project" value="TreeGrafter"/>
</dbReference>
<evidence type="ECO:0000256" key="6">
    <source>
        <dbReference type="SAM" id="MobiDB-lite"/>
    </source>
</evidence>
<dbReference type="PANTHER" id="PTHR11640:SF31">
    <property type="entry name" value="IRREGULAR CHIASM C-ROUGHEST PROTEIN-RELATED"/>
    <property type="match status" value="1"/>
</dbReference>
<feature type="region of interest" description="Disordered" evidence="6">
    <location>
        <begin position="458"/>
        <end position="478"/>
    </location>
</feature>
<dbReference type="InterPro" id="IPR036179">
    <property type="entry name" value="Ig-like_dom_sf"/>
</dbReference>
<feature type="region of interest" description="Disordered" evidence="6">
    <location>
        <begin position="501"/>
        <end position="555"/>
    </location>
</feature>
<evidence type="ECO:0000256" key="8">
    <source>
        <dbReference type="SAM" id="SignalP"/>
    </source>
</evidence>
<accession>A0A673A4B3</accession>
<dbReference type="InterPro" id="IPR013783">
    <property type="entry name" value="Ig-like_fold"/>
</dbReference>
<evidence type="ECO:0000313" key="11">
    <source>
        <dbReference type="Proteomes" id="UP000472271"/>
    </source>
</evidence>
<evidence type="ECO:0000256" key="3">
    <source>
        <dbReference type="ARBA" id="ARBA00023157"/>
    </source>
</evidence>
<dbReference type="InterPro" id="IPR003599">
    <property type="entry name" value="Ig_sub"/>
</dbReference>
<dbReference type="InParanoid" id="A0A673A4B3"/>
<dbReference type="PANTHER" id="PTHR11640">
    <property type="entry name" value="NEPHRIN"/>
    <property type="match status" value="1"/>
</dbReference>
<feature type="compositionally biased region" description="Basic and acidic residues" evidence="6">
    <location>
        <begin position="510"/>
        <end position="536"/>
    </location>
</feature>
<gene>
    <name evidence="10" type="primary">LOC115434852</name>
</gene>
<evidence type="ECO:0000313" key="10">
    <source>
        <dbReference type="Ensembl" id="ENSSORP00005023473.1"/>
    </source>
</evidence>
<dbReference type="PROSITE" id="PS50835">
    <property type="entry name" value="IG_LIKE"/>
    <property type="match status" value="3"/>
</dbReference>
<dbReference type="RefSeq" id="XP_030012834.1">
    <property type="nucleotide sequence ID" value="XM_030156974.1"/>
</dbReference>